<keyword evidence="2" id="KW-1185">Reference proteome</keyword>
<name>A0A2U1AWY7_9BACT</name>
<protein>
    <submittedName>
        <fullName evidence="1">Uncharacterized protein</fullName>
    </submittedName>
</protein>
<dbReference type="AlphaFoldDB" id="A0A2U1AWY7"/>
<accession>A0A2U1AWY7</accession>
<evidence type="ECO:0000313" key="1">
    <source>
        <dbReference type="EMBL" id="PVY40946.1"/>
    </source>
</evidence>
<dbReference type="RefSeq" id="WP_116543673.1">
    <property type="nucleotide sequence ID" value="NZ_QEKI01000006.1"/>
</dbReference>
<dbReference type="Proteomes" id="UP000245466">
    <property type="component" value="Unassembled WGS sequence"/>
</dbReference>
<reference evidence="1 2" key="1">
    <citation type="submission" date="2018-04" db="EMBL/GenBank/DDBJ databases">
        <title>Genomic Encyclopedia of Type Strains, Phase IV (KMG-IV): sequencing the most valuable type-strain genomes for metagenomic binning, comparative biology and taxonomic classification.</title>
        <authorList>
            <person name="Goeker M."/>
        </authorList>
    </citation>
    <scope>NUCLEOTIDE SEQUENCE [LARGE SCALE GENOMIC DNA]</scope>
    <source>
        <strain evidence="1 2">DSM 100231</strain>
    </source>
</reference>
<dbReference type="EMBL" id="QEKI01000006">
    <property type="protein sequence ID" value="PVY40946.1"/>
    <property type="molecule type" value="Genomic_DNA"/>
</dbReference>
<sequence length="205" mass="23849">MLRLFRKKLPHCDKLFKEYLSPWYPTEDKPEMTRPDMYIIAGYEEQPLDLDELQYLPEELLQEVKNSIAIITDAALQDYQNIIEADRLSLEVLDKVDRYYDKAAVAQIIKESDPKDYSNQYLVSVCEFGATLGYLFNQSSEFGWLYSYPYFHSIIVHKETGFGITVFDWAVKKFSEYGIEDGFVAKFHAAINGIEDHQKEKNIGA</sequence>
<organism evidence="1 2">
    <name type="scientific">Pontibacter virosus</name>
    <dbReference type="NCBI Taxonomy" id="1765052"/>
    <lineage>
        <taxon>Bacteria</taxon>
        <taxon>Pseudomonadati</taxon>
        <taxon>Bacteroidota</taxon>
        <taxon>Cytophagia</taxon>
        <taxon>Cytophagales</taxon>
        <taxon>Hymenobacteraceae</taxon>
        <taxon>Pontibacter</taxon>
    </lineage>
</organism>
<dbReference type="OrthoDB" id="664931at2"/>
<gene>
    <name evidence="1" type="ORF">C8E01_106288</name>
</gene>
<comment type="caution">
    <text evidence="1">The sequence shown here is derived from an EMBL/GenBank/DDBJ whole genome shotgun (WGS) entry which is preliminary data.</text>
</comment>
<evidence type="ECO:0000313" key="2">
    <source>
        <dbReference type="Proteomes" id="UP000245466"/>
    </source>
</evidence>
<proteinExistence type="predicted"/>